<protein>
    <submittedName>
        <fullName evidence="10">Unannotated protein</fullName>
    </submittedName>
</protein>
<evidence type="ECO:0000256" key="5">
    <source>
        <dbReference type="ARBA" id="ARBA00022970"/>
    </source>
</evidence>
<dbReference type="GO" id="GO:0005886">
    <property type="term" value="C:plasma membrane"/>
    <property type="evidence" value="ECO:0007669"/>
    <property type="project" value="UniProtKB-SubCell"/>
</dbReference>
<name>A0A6J6W3S9_9ZZZZ</name>
<accession>A0A6J6W3S9</accession>
<keyword evidence="4 9" id="KW-0812">Transmembrane</keyword>
<dbReference type="GO" id="GO:0022857">
    <property type="term" value="F:transmembrane transporter activity"/>
    <property type="evidence" value="ECO:0007669"/>
    <property type="project" value="InterPro"/>
</dbReference>
<keyword evidence="2" id="KW-0813">Transport</keyword>
<dbReference type="GO" id="GO:0006865">
    <property type="term" value="P:amino acid transport"/>
    <property type="evidence" value="ECO:0007669"/>
    <property type="project" value="UniProtKB-KW"/>
</dbReference>
<feature type="transmembrane region" description="Helical" evidence="9">
    <location>
        <begin position="161"/>
        <end position="182"/>
    </location>
</feature>
<organism evidence="10">
    <name type="scientific">freshwater metagenome</name>
    <dbReference type="NCBI Taxonomy" id="449393"/>
    <lineage>
        <taxon>unclassified sequences</taxon>
        <taxon>metagenomes</taxon>
        <taxon>ecological metagenomes</taxon>
    </lineage>
</organism>
<keyword evidence="6 9" id="KW-1133">Transmembrane helix</keyword>
<proteinExistence type="inferred from homology"/>
<evidence type="ECO:0000256" key="7">
    <source>
        <dbReference type="ARBA" id="ARBA00023136"/>
    </source>
</evidence>
<evidence type="ECO:0000256" key="2">
    <source>
        <dbReference type="ARBA" id="ARBA00022448"/>
    </source>
</evidence>
<comment type="similarity">
    <text evidence="8">Belongs to the binding-protein-dependent transport system permease family. LivHM subfamily.</text>
</comment>
<evidence type="ECO:0000256" key="1">
    <source>
        <dbReference type="ARBA" id="ARBA00004651"/>
    </source>
</evidence>
<feature type="transmembrane region" description="Helical" evidence="9">
    <location>
        <begin position="96"/>
        <end position="114"/>
    </location>
</feature>
<dbReference type="PANTHER" id="PTHR11795:SF445">
    <property type="entry name" value="AMINO ACID ABC TRANSPORTER PERMEASE PROTEIN"/>
    <property type="match status" value="1"/>
</dbReference>
<dbReference type="InterPro" id="IPR001851">
    <property type="entry name" value="ABC_transp_permease"/>
</dbReference>
<comment type="subcellular location">
    <subcellularLocation>
        <location evidence="1">Cell membrane</location>
        <topology evidence="1">Multi-pass membrane protein</topology>
    </subcellularLocation>
</comment>
<feature type="transmembrane region" description="Helical" evidence="9">
    <location>
        <begin position="126"/>
        <end position="155"/>
    </location>
</feature>
<keyword evidence="5" id="KW-0029">Amino-acid transport</keyword>
<evidence type="ECO:0000256" key="8">
    <source>
        <dbReference type="ARBA" id="ARBA00037998"/>
    </source>
</evidence>
<evidence type="ECO:0000256" key="4">
    <source>
        <dbReference type="ARBA" id="ARBA00022692"/>
    </source>
</evidence>
<evidence type="ECO:0000256" key="6">
    <source>
        <dbReference type="ARBA" id="ARBA00022989"/>
    </source>
</evidence>
<evidence type="ECO:0000313" key="10">
    <source>
        <dbReference type="EMBL" id="CAB4779080.1"/>
    </source>
</evidence>
<keyword evidence="3" id="KW-1003">Cell membrane</keyword>
<gene>
    <name evidence="10" type="ORF">UFOPK2921_00741</name>
</gene>
<reference evidence="10" key="1">
    <citation type="submission" date="2020-05" db="EMBL/GenBank/DDBJ databases">
        <authorList>
            <person name="Chiriac C."/>
            <person name="Salcher M."/>
            <person name="Ghai R."/>
            <person name="Kavagutti S V."/>
        </authorList>
    </citation>
    <scope>NUCLEOTIDE SEQUENCE</scope>
</reference>
<dbReference type="CDD" id="cd06582">
    <property type="entry name" value="TM_PBP1_LivH_like"/>
    <property type="match status" value="1"/>
</dbReference>
<keyword evidence="7 9" id="KW-0472">Membrane</keyword>
<dbReference type="EMBL" id="CAEZZV010000081">
    <property type="protein sequence ID" value="CAB4779080.1"/>
    <property type="molecule type" value="Genomic_DNA"/>
</dbReference>
<dbReference type="InterPro" id="IPR052157">
    <property type="entry name" value="BCAA_transport_permease"/>
</dbReference>
<feature type="transmembrane region" description="Helical" evidence="9">
    <location>
        <begin position="47"/>
        <end position="66"/>
    </location>
</feature>
<dbReference type="AlphaFoldDB" id="A0A6J6W3S9"/>
<evidence type="ECO:0000256" key="3">
    <source>
        <dbReference type="ARBA" id="ARBA00022475"/>
    </source>
</evidence>
<dbReference type="PANTHER" id="PTHR11795">
    <property type="entry name" value="BRANCHED-CHAIN AMINO ACID TRANSPORT SYSTEM PERMEASE PROTEIN LIVH"/>
    <property type="match status" value="1"/>
</dbReference>
<sequence length="195" mass="20634">MVLTVGLSIALRNFFLSRFEGRTRPFSDFSLQRSWDLGPVNITPRDFVVSVLSLLILIVTALGLRFTRLGKATRAVSDNPDLASATGIDSEKVIRLVWIIGGALAAAGGVFRGLDEQVSFDMGGRLLFLLFAGITLGGLGSAFGALVGGFVVGVMVEVSSLVVPTELKTAPALLVLILVLLLRPQGILGRAQRVG</sequence>
<evidence type="ECO:0000256" key="9">
    <source>
        <dbReference type="SAM" id="Phobius"/>
    </source>
</evidence>
<dbReference type="Pfam" id="PF02653">
    <property type="entry name" value="BPD_transp_2"/>
    <property type="match status" value="1"/>
</dbReference>